<proteinExistence type="predicted"/>
<dbReference type="STRING" id="1116229.S3DP60"/>
<accession>S3DP60</accession>
<dbReference type="OrthoDB" id="4225201at2759"/>
<sequence>MRNFIRAVLLLSPALTLASVLSGKSNLNDLKYGVSVADHSSAVISLNIPTNWGPSHDWSSEAFELHLEVFPSADVCDQGKVTIDGQRLLQVAEGGAMTGKGQLQAKTERELVTSWEFHCVKVNGVPDSRLLRFVVNTIDGNEKNIVGFTTLFRQTGSTEILRIETDLSIPDTVIANPNPNGLQPLGEGPPIPQTEWKNDFNELHCLRTQLRELKHLIWKKEQHLSRNRAPPPEVNIQGCDSLKCVAEAVIHKARTAARRLSTKAKGDDIWSANGMHHGAPKHRRKSLCRETQPRRDPNSCQGRRGRLSPGCNSISHIPERLQDGRSTDEEDDSWPQSDRPHPCSKAKGPCNENDHHSAHDLDGHHHPLPPSGELSTQRDDEHDLSTNIKTLFQKTA</sequence>
<dbReference type="GeneID" id="19465942"/>
<dbReference type="EMBL" id="KE145357">
    <property type="protein sequence ID" value="EPE33876.1"/>
    <property type="molecule type" value="Genomic_DNA"/>
</dbReference>
<feature type="signal peptide" evidence="2">
    <location>
        <begin position="1"/>
        <end position="18"/>
    </location>
</feature>
<keyword evidence="4" id="KW-1185">Reference proteome</keyword>
<feature type="compositionally biased region" description="Basic and acidic residues" evidence="1">
    <location>
        <begin position="287"/>
        <end position="297"/>
    </location>
</feature>
<name>S3DP60_GLAL2</name>
<dbReference type="OMA" id="DIWSANG"/>
<feature type="compositionally biased region" description="Basic and acidic residues" evidence="1">
    <location>
        <begin position="352"/>
        <end position="365"/>
    </location>
</feature>
<dbReference type="KEGG" id="glz:GLAREA_06889"/>
<dbReference type="HOGENOM" id="CLU_696482_0_0_1"/>
<evidence type="ECO:0000256" key="2">
    <source>
        <dbReference type="SAM" id="SignalP"/>
    </source>
</evidence>
<reference evidence="3 4" key="1">
    <citation type="journal article" date="2013" name="BMC Genomics">
        <title>Genomics-driven discovery of the pneumocandin biosynthetic gene cluster in the fungus Glarea lozoyensis.</title>
        <authorList>
            <person name="Chen L."/>
            <person name="Yue Q."/>
            <person name="Zhang X."/>
            <person name="Xiang M."/>
            <person name="Wang C."/>
            <person name="Li S."/>
            <person name="Che Y."/>
            <person name="Ortiz-Lopez F.J."/>
            <person name="Bills G.F."/>
            <person name="Liu X."/>
            <person name="An Z."/>
        </authorList>
    </citation>
    <scope>NUCLEOTIDE SEQUENCE [LARGE SCALE GENOMIC DNA]</scope>
    <source>
        <strain evidence="4">ATCC 20868 / MF5171</strain>
    </source>
</reference>
<evidence type="ECO:0000313" key="4">
    <source>
        <dbReference type="Proteomes" id="UP000016922"/>
    </source>
</evidence>
<protein>
    <submittedName>
        <fullName evidence="3">Uncharacterized protein</fullName>
    </submittedName>
</protein>
<feature type="compositionally biased region" description="Basic and acidic residues" evidence="1">
    <location>
        <begin position="317"/>
        <end position="327"/>
    </location>
</feature>
<feature type="compositionally biased region" description="Polar residues" evidence="1">
    <location>
        <begin position="385"/>
        <end position="396"/>
    </location>
</feature>
<evidence type="ECO:0000256" key="1">
    <source>
        <dbReference type="SAM" id="MobiDB-lite"/>
    </source>
</evidence>
<dbReference type="RefSeq" id="XP_008079028.1">
    <property type="nucleotide sequence ID" value="XM_008080837.1"/>
</dbReference>
<evidence type="ECO:0000313" key="3">
    <source>
        <dbReference type="EMBL" id="EPE33876.1"/>
    </source>
</evidence>
<dbReference type="Proteomes" id="UP000016922">
    <property type="component" value="Unassembled WGS sequence"/>
</dbReference>
<feature type="region of interest" description="Disordered" evidence="1">
    <location>
        <begin position="256"/>
        <end position="396"/>
    </location>
</feature>
<dbReference type="AlphaFoldDB" id="S3DP60"/>
<gene>
    <name evidence="3" type="ORF">GLAREA_06889</name>
</gene>
<organism evidence="3 4">
    <name type="scientific">Glarea lozoyensis (strain ATCC 20868 / MF5171)</name>
    <dbReference type="NCBI Taxonomy" id="1116229"/>
    <lineage>
        <taxon>Eukaryota</taxon>
        <taxon>Fungi</taxon>
        <taxon>Dikarya</taxon>
        <taxon>Ascomycota</taxon>
        <taxon>Pezizomycotina</taxon>
        <taxon>Leotiomycetes</taxon>
        <taxon>Helotiales</taxon>
        <taxon>Helotiaceae</taxon>
        <taxon>Glarea</taxon>
    </lineage>
</organism>
<feature type="chain" id="PRO_5004520000" evidence="2">
    <location>
        <begin position="19"/>
        <end position="396"/>
    </location>
</feature>
<keyword evidence="2" id="KW-0732">Signal</keyword>